<dbReference type="InterPro" id="IPR004089">
    <property type="entry name" value="MCPsignal_dom"/>
</dbReference>
<dbReference type="Proteomes" id="UP001224418">
    <property type="component" value="Unassembled WGS sequence"/>
</dbReference>
<dbReference type="InterPro" id="IPR017900">
    <property type="entry name" value="4Fe4S_Fe_S_CS"/>
</dbReference>
<evidence type="ECO:0000256" key="1">
    <source>
        <dbReference type="ARBA" id="ARBA00022485"/>
    </source>
</evidence>
<protein>
    <submittedName>
        <fullName evidence="12">Na+-translocating ferredoxin:NAD+ oxidoreductase RNF subunit RnfB/rubrerythrin</fullName>
    </submittedName>
</protein>
<evidence type="ECO:0000256" key="7">
    <source>
        <dbReference type="PROSITE-ProRule" id="PRU00284"/>
    </source>
</evidence>
<keyword evidence="8" id="KW-0175">Coiled coil</keyword>
<evidence type="ECO:0000256" key="2">
    <source>
        <dbReference type="ARBA" id="ARBA00022723"/>
    </source>
</evidence>
<keyword evidence="5 7" id="KW-0807">Transducer</keyword>
<dbReference type="PROSITE" id="PS50111">
    <property type="entry name" value="CHEMOTAXIS_TRANSDUC_2"/>
    <property type="match status" value="1"/>
</dbReference>
<evidence type="ECO:0000259" key="11">
    <source>
        <dbReference type="PROSITE" id="PS51656"/>
    </source>
</evidence>
<evidence type="ECO:0000256" key="5">
    <source>
        <dbReference type="ARBA" id="ARBA00023224"/>
    </source>
</evidence>
<gene>
    <name evidence="12" type="ORF">QOZ93_001333</name>
</gene>
<dbReference type="SMART" id="SM00283">
    <property type="entry name" value="MA"/>
    <property type="match status" value="1"/>
</dbReference>
<proteinExistence type="inferred from homology"/>
<dbReference type="InterPro" id="IPR009016">
    <property type="entry name" value="Fe_hydrogenase"/>
</dbReference>
<evidence type="ECO:0000256" key="4">
    <source>
        <dbReference type="ARBA" id="ARBA00023014"/>
    </source>
</evidence>
<dbReference type="SUPFAM" id="SSF54862">
    <property type="entry name" value="4Fe-4S ferredoxins"/>
    <property type="match status" value="1"/>
</dbReference>
<dbReference type="Pfam" id="PF02906">
    <property type="entry name" value="Fe_hyd_lg_C"/>
    <property type="match status" value="1"/>
</dbReference>
<dbReference type="Gene3D" id="3.40.950.10">
    <property type="entry name" value="Fe-only Hydrogenase (Larger Subunit), Chain L, domain 3"/>
    <property type="match status" value="1"/>
</dbReference>
<dbReference type="PROSITE" id="PS51379">
    <property type="entry name" value="4FE4S_FER_2"/>
    <property type="match status" value="2"/>
</dbReference>
<reference evidence="12 13" key="1">
    <citation type="submission" date="2023-07" db="EMBL/GenBank/DDBJ databases">
        <title>Genomic Encyclopedia of Type Strains, Phase IV (KMG-IV): sequencing the most valuable type-strain genomes for metagenomic binning, comparative biology and taxonomic classification.</title>
        <authorList>
            <person name="Goeker M."/>
        </authorList>
    </citation>
    <scope>NUCLEOTIDE SEQUENCE [LARGE SCALE GENOMIC DNA]</scope>
    <source>
        <strain evidence="12 13">DSM 1400</strain>
    </source>
</reference>
<dbReference type="Pfam" id="PF00015">
    <property type="entry name" value="MCPsignal"/>
    <property type="match status" value="1"/>
</dbReference>
<keyword evidence="2" id="KW-0479">Metal-binding</keyword>
<feature type="coiled-coil region" evidence="8">
    <location>
        <begin position="476"/>
        <end position="510"/>
    </location>
</feature>
<feature type="domain" description="4Fe-4S ferredoxin-type" evidence="10">
    <location>
        <begin position="5"/>
        <end position="36"/>
    </location>
</feature>
<keyword evidence="13" id="KW-1185">Reference proteome</keyword>
<evidence type="ECO:0000259" key="10">
    <source>
        <dbReference type="PROSITE" id="PS51379"/>
    </source>
</evidence>
<feature type="domain" description="4Fe-4S ferredoxin-type" evidence="10">
    <location>
        <begin position="39"/>
        <end position="68"/>
    </location>
</feature>
<keyword evidence="1" id="KW-0004">4Fe-4S</keyword>
<feature type="coiled-coil region" evidence="8">
    <location>
        <begin position="423"/>
        <end position="450"/>
    </location>
</feature>
<comment type="caution">
    <text evidence="12">The sequence shown here is derived from an EMBL/GenBank/DDBJ whole genome shotgun (WGS) entry which is preliminary data.</text>
</comment>
<organism evidence="12 13">
    <name type="scientific">Hathewaya limosa</name>
    <name type="common">Clostridium limosum</name>
    <dbReference type="NCBI Taxonomy" id="1536"/>
    <lineage>
        <taxon>Bacteria</taxon>
        <taxon>Bacillati</taxon>
        <taxon>Bacillota</taxon>
        <taxon>Clostridia</taxon>
        <taxon>Eubacteriales</taxon>
        <taxon>Clostridiaceae</taxon>
        <taxon>Hathewaya</taxon>
    </lineage>
</organism>
<sequence length="629" mass="72210">MEDNVLIFTNEENCVGCNQCIRYCPVLDANKAYIKDGMNKVKINIDKCIHCGKCIEVCEHKARNYRDDIEYFFEGLDKGKNISILAAPAIRANFPNYKKLFGYLKSKGVKCFYDVSFGADITIWAYLKYIKNNPQKPIIAQPCPSIVNYIEKNRTGLLESLAPIQSPLICAAIYFKKYLKVQEEFAFLSPCIAKKDEIQNKNTKGYVKYNVTFKKIEEYLKRNNINLDSYEEVDFHKESGLGFLFSRPGGLKENIENYNSDIWIRQIEGQEIAYRYLNSYEERKVSNKILPGILDILNCEFGCNIGTASVCDKNELDNIDFKFNNIKKEKNKKEIKRLHKKFDKELNIEDFYREYSKLNTKELRSPSEKEEEEIYKELLKFNERDRNIDCSACGYKNCRQMVKAIYNELNLKENCMSYNKTIIEQEKSILDDKNMEIEAALKKVELLSEERLKSSKELKSNVEQIISSIQEIAEGNSESNVQMQNIINEMEDMNNTAKILEDSVKTMEEKIRVFNNSSDEIVQISSQTNLLSLNASIEAARAGDAGKGFGVVASEVKKLAAESNRVATSTIREQEEMNKSIENIRNVSELLNDKSENVKSAIDNISASIQEITAKQEEISSVAFTLIKE</sequence>
<dbReference type="InterPro" id="IPR017896">
    <property type="entry name" value="4Fe4S_Fe-S-bd"/>
</dbReference>
<dbReference type="InterPro" id="IPR004090">
    <property type="entry name" value="Chemotax_Me-accpt_rcpt"/>
</dbReference>
<evidence type="ECO:0000256" key="8">
    <source>
        <dbReference type="SAM" id="Coils"/>
    </source>
</evidence>
<dbReference type="InterPro" id="IPR007202">
    <property type="entry name" value="4Fe-4S_dom"/>
</dbReference>
<evidence type="ECO:0000313" key="13">
    <source>
        <dbReference type="Proteomes" id="UP001224418"/>
    </source>
</evidence>
<dbReference type="RefSeq" id="WP_307355594.1">
    <property type="nucleotide sequence ID" value="NZ_BAAACJ010000033.1"/>
</dbReference>
<dbReference type="Gene3D" id="1.10.287.950">
    <property type="entry name" value="Methyl-accepting chemotaxis protein"/>
    <property type="match status" value="1"/>
</dbReference>
<feature type="domain" description="Methyl-accepting transducer" evidence="9">
    <location>
        <begin position="426"/>
        <end position="629"/>
    </location>
</feature>
<evidence type="ECO:0000256" key="3">
    <source>
        <dbReference type="ARBA" id="ARBA00023004"/>
    </source>
</evidence>
<dbReference type="PROSITE" id="PS00198">
    <property type="entry name" value="4FE4S_FER_1"/>
    <property type="match status" value="1"/>
</dbReference>
<dbReference type="PROSITE" id="PS51656">
    <property type="entry name" value="4FE4S"/>
    <property type="match status" value="1"/>
</dbReference>
<dbReference type="PANTHER" id="PTHR32089:SF112">
    <property type="entry name" value="LYSOZYME-LIKE PROTEIN-RELATED"/>
    <property type="match status" value="1"/>
</dbReference>
<keyword evidence="4" id="KW-0411">Iron-sulfur</keyword>
<dbReference type="PANTHER" id="PTHR32089">
    <property type="entry name" value="METHYL-ACCEPTING CHEMOTAXIS PROTEIN MCPB"/>
    <property type="match status" value="1"/>
</dbReference>
<dbReference type="SUPFAM" id="SSF53920">
    <property type="entry name" value="Fe-only hydrogenase"/>
    <property type="match status" value="1"/>
</dbReference>
<dbReference type="SUPFAM" id="SSF58104">
    <property type="entry name" value="Methyl-accepting chemotaxis protein (MCP) signaling domain"/>
    <property type="match status" value="1"/>
</dbReference>
<dbReference type="InterPro" id="IPR004108">
    <property type="entry name" value="Fe_hydrogenase_lsu_C"/>
</dbReference>
<evidence type="ECO:0000313" key="12">
    <source>
        <dbReference type="EMBL" id="MDQ0479592.1"/>
    </source>
</evidence>
<evidence type="ECO:0000259" key="9">
    <source>
        <dbReference type="PROSITE" id="PS50111"/>
    </source>
</evidence>
<accession>A0ABU0JUJ9</accession>
<evidence type="ECO:0000256" key="6">
    <source>
        <dbReference type="ARBA" id="ARBA00029447"/>
    </source>
</evidence>
<name>A0ABU0JUJ9_HATLI</name>
<feature type="domain" description="4Fe-4S" evidence="11">
    <location>
        <begin position="370"/>
        <end position="432"/>
    </location>
</feature>
<comment type="similarity">
    <text evidence="6">Belongs to the methyl-accepting chemotaxis (MCP) protein family.</text>
</comment>
<keyword evidence="3" id="KW-0408">Iron</keyword>
<dbReference type="PRINTS" id="PR00260">
    <property type="entry name" value="CHEMTRNSDUCR"/>
</dbReference>
<dbReference type="EMBL" id="JAUSWN010000009">
    <property type="protein sequence ID" value="MDQ0479592.1"/>
    <property type="molecule type" value="Genomic_DNA"/>
</dbReference>
<dbReference type="Pfam" id="PF13237">
    <property type="entry name" value="Fer4_10"/>
    <property type="match status" value="1"/>
</dbReference>
<dbReference type="Gene3D" id="3.30.70.20">
    <property type="match status" value="1"/>
</dbReference>